<accession>A0A914HL49</accession>
<keyword evidence="2" id="KW-1185">Reference proteome</keyword>
<evidence type="ECO:0000313" key="3">
    <source>
        <dbReference type="WBParaSite" id="Gr19_v10_g2143.t1"/>
    </source>
</evidence>
<sequence>MHAYNGLVFSVVFPYTSQHLLQSKQLLFRCASCWSSFLLVELARWSGAGEHGAGGYKNLGGWDTAYRRLALMTSVRRCVLFSLYTTSTLLSMFLIYLSAFHCQFVAGCTPLEKQNQFTQIVAVFFACYIFIFSLCWLFANCQKVENSYLNNYNFLEMPNAVFCSLLAGVACVIEIHYNFDYTEIEWTQKWTMAALVAGILSCLHASLAFALT</sequence>
<evidence type="ECO:0000313" key="2">
    <source>
        <dbReference type="Proteomes" id="UP000887572"/>
    </source>
</evidence>
<keyword evidence="1" id="KW-0812">Transmembrane</keyword>
<feature type="transmembrane region" description="Helical" evidence="1">
    <location>
        <begin position="78"/>
        <end position="97"/>
    </location>
</feature>
<evidence type="ECO:0000256" key="1">
    <source>
        <dbReference type="SAM" id="Phobius"/>
    </source>
</evidence>
<dbReference type="AlphaFoldDB" id="A0A914HL49"/>
<dbReference type="Proteomes" id="UP000887572">
    <property type="component" value="Unplaced"/>
</dbReference>
<feature type="transmembrane region" description="Helical" evidence="1">
    <location>
        <begin position="117"/>
        <end position="139"/>
    </location>
</feature>
<proteinExistence type="predicted"/>
<name>A0A914HL49_GLORO</name>
<feature type="transmembrane region" description="Helical" evidence="1">
    <location>
        <begin position="191"/>
        <end position="211"/>
    </location>
</feature>
<keyword evidence="1" id="KW-1133">Transmembrane helix</keyword>
<dbReference type="WBParaSite" id="Gr19_v10_g2143.t1">
    <property type="protein sequence ID" value="Gr19_v10_g2143.t1"/>
    <property type="gene ID" value="Gr19_v10_g2143"/>
</dbReference>
<protein>
    <submittedName>
        <fullName evidence="3">Uncharacterized protein</fullName>
    </submittedName>
</protein>
<organism evidence="2 3">
    <name type="scientific">Globodera rostochiensis</name>
    <name type="common">Golden nematode worm</name>
    <name type="synonym">Heterodera rostochiensis</name>
    <dbReference type="NCBI Taxonomy" id="31243"/>
    <lineage>
        <taxon>Eukaryota</taxon>
        <taxon>Metazoa</taxon>
        <taxon>Ecdysozoa</taxon>
        <taxon>Nematoda</taxon>
        <taxon>Chromadorea</taxon>
        <taxon>Rhabditida</taxon>
        <taxon>Tylenchina</taxon>
        <taxon>Tylenchomorpha</taxon>
        <taxon>Tylenchoidea</taxon>
        <taxon>Heteroderidae</taxon>
        <taxon>Heteroderinae</taxon>
        <taxon>Globodera</taxon>
    </lineage>
</organism>
<keyword evidence="1" id="KW-0472">Membrane</keyword>
<reference evidence="3" key="1">
    <citation type="submission" date="2022-11" db="UniProtKB">
        <authorList>
            <consortium name="WormBaseParasite"/>
        </authorList>
    </citation>
    <scope>IDENTIFICATION</scope>
</reference>
<feature type="transmembrane region" description="Helical" evidence="1">
    <location>
        <begin position="160"/>
        <end position="179"/>
    </location>
</feature>